<feature type="chain" id="PRO_5008392010" description="DUF2207 domain-containing protein" evidence="3">
    <location>
        <begin position="27"/>
        <end position="568"/>
    </location>
</feature>
<keyword evidence="2" id="KW-0472">Membrane</keyword>
<comment type="caution">
    <text evidence="6">The sequence shown here is derived from an EMBL/GenBank/DDBJ whole genome shotgun (WGS) entry which is preliminary data.</text>
</comment>
<gene>
    <name evidence="6" type="ORF">A7A78_06495</name>
</gene>
<feature type="domain" description="Predicted membrane protein YciQ-like C-terminal" evidence="5">
    <location>
        <begin position="277"/>
        <end position="505"/>
    </location>
</feature>
<feature type="transmembrane region" description="Helical" evidence="2">
    <location>
        <begin position="426"/>
        <end position="446"/>
    </location>
</feature>
<organism evidence="6 7">
    <name type="scientific">Aequorivita soesokkakensis</name>
    <dbReference type="NCBI Taxonomy" id="1385699"/>
    <lineage>
        <taxon>Bacteria</taxon>
        <taxon>Pseudomonadati</taxon>
        <taxon>Bacteroidota</taxon>
        <taxon>Flavobacteriia</taxon>
        <taxon>Flavobacteriales</taxon>
        <taxon>Flavobacteriaceae</taxon>
        <taxon>Aequorivita</taxon>
    </lineage>
</organism>
<keyword evidence="2" id="KW-0812">Transmembrane</keyword>
<dbReference type="OrthoDB" id="9767603at2"/>
<dbReference type="AlphaFoldDB" id="A0A1A9LBM9"/>
<evidence type="ECO:0000256" key="3">
    <source>
        <dbReference type="SAM" id="SignalP"/>
    </source>
</evidence>
<feature type="region of interest" description="Disordered" evidence="1">
    <location>
        <begin position="543"/>
        <end position="568"/>
    </location>
</feature>
<evidence type="ECO:0000313" key="6">
    <source>
        <dbReference type="EMBL" id="OAD90374.1"/>
    </source>
</evidence>
<dbReference type="EMBL" id="LXIE01000048">
    <property type="protein sequence ID" value="OAD90374.1"/>
    <property type="molecule type" value="Genomic_DNA"/>
</dbReference>
<proteinExistence type="predicted"/>
<sequence length="568" mass="64060">MLIYLQFKKKLVLLLFVVLFSLTGFAQGFDVNHSQLDIYISEEGYFDVVENYDLNFTEYKHGIYRNIQVKYDLLNEQGKHENRRIKIRNIDVPSHKYEADLDFVQKLSNSLQIKIGDKDVTVIGPQHYQIKYRVYNAFLFEESHIRFYWNIKPDGWYAVFKQLDFSVHLPEGMSSDLGAIYVYSGNTGVNTPSNDFDVTYYDGVYTAKSLPNFLSVPGQSVTVLINLPPGSVKEIKPWWPFWADYGWTLILGAMLLAFYWVWNKYGKDDRVVATTSYFPPSGMDPAMAGFLIDDNADTPDLISLIPYWGSRGIIKMEQIPKEGWFGKDDTKLTRLRPLPVGAPDYEEEIFNGLFGSYSGTGEKEVLISSLKDSFYTKMASAKTKLKEQAQIYYDAQAKKMQTITIIGILILAFVLFFIFISTWGLWAALVVIAVAIFLLFMSIYMVKKNSKGNEAFSELKGFKNFIKIAEENKLRMLLQDSPSYFETTMGYALAFGLFSQWAKKFEALNLQPPSWYTSSAGVFTMHNFSNSFSDSISSAQSTMVSSPSSSGGGGSSGGGFGGGGGGSW</sequence>
<keyword evidence="3" id="KW-0732">Signal</keyword>
<evidence type="ECO:0000313" key="7">
    <source>
        <dbReference type="Proteomes" id="UP000077552"/>
    </source>
</evidence>
<dbReference type="InterPro" id="IPR048389">
    <property type="entry name" value="YciQ-like_C"/>
</dbReference>
<feature type="transmembrane region" description="Helical" evidence="2">
    <location>
        <begin position="402"/>
        <end position="420"/>
    </location>
</feature>
<dbReference type="Pfam" id="PF09972">
    <property type="entry name" value="DUF2207"/>
    <property type="match status" value="1"/>
</dbReference>
<dbReference type="Pfam" id="PF20990">
    <property type="entry name" value="DUF2207_C"/>
    <property type="match status" value="1"/>
</dbReference>
<accession>A0A1A9LBM9</accession>
<protein>
    <recommendedName>
        <fullName evidence="8">DUF2207 domain-containing protein</fullName>
    </recommendedName>
</protein>
<evidence type="ECO:0000256" key="2">
    <source>
        <dbReference type="SAM" id="Phobius"/>
    </source>
</evidence>
<dbReference type="RefSeq" id="WP_068762885.1">
    <property type="nucleotide sequence ID" value="NZ_LXIE01000048.1"/>
</dbReference>
<evidence type="ECO:0000259" key="4">
    <source>
        <dbReference type="Pfam" id="PF09972"/>
    </source>
</evidence>
<reference evidence="6 7" key="1">
    <citation type="submission" date="2016-05" db="EMBL/GenBank/DDBJ databases">
        <title>Genome sequencing of Vitellibacter soesokkakensis RSSK-12.</title>
        <authorList>
            <person name="Thevarajoo S."/>
            <person name="Selvaratnam C."/>
            <person name="Goh K.M."/>
            <person name="Chan K.-G."/>
            <person name="Chong C.S."/>
        </authorList>
    </citation>
    <scope>NUCLEOTIDE SEQUENCE [LARGE SCALE GENOMIC DNA]</scope>
    <source>
        <strain evidence="6 7">RSSK-12</strain>
    </source>
</reference>
<dbReference type="STRING" id="1385699.A7A78_06495"/>
<keyword evidence="7" id="KW-1185">Reference proteome</keyword>
<feature type="domain" description="DUF2207" evidence="4">
    <location>
        <begin position="32"/>
        <end position="183"/>
    </location>
</feature>
<dbReference type="Proteomes" id="UP000077552">
    <property type="component" value="Unassembled WGS sequence"/>
</dbReference>
<name>A0A1A9LBM9_9FLAO</name>
<feature type="transmembrane region" description="Helical" evidence="2">
    <location>
        <begin position="238"/>
        <end position="262"/>
    </location>
</feature>
<evidence type="ECO:0000259" key="5">
    <source>
        <dbReference type="Pfam" id="PF20990"/>
    </source>
</evidence>
<keyword evidence="2" id="KW-1133">Transmembrane helix</keyword>
<dbReference type="InterPro" id="IPR018702">
    <property type="entry name" value="DUF2207"/>
</dbReference>
<feature type="signal peptide" evidence="3">
    <location>
        <begin position="1"/>
        <end position="26"/>
    </location>
</feature>
<evidence type="ECO:0008006" key="8">
    <source>
        <dbReference type="Google" id="ProtNLM"/>
    </source>
</evidence>
<feature type="compositionally biased region" description="Gly residues" evidence="1">
    <location>
        <begin position="550"/>
        <end position="568"/>
    </location>
</feature>
<evidence type="ECO:0000256" key="1">
    <source>
        <dbReference type="SAM" id="MobiDB-lite"/>
    </source>
</evidence>